<dbReference type="Pfam" id="PF18268">
    <property type="entry name" value="Hit1_C"/>
    <property type="match status" value="1"/>
</dbReference>
<proteinExistence type="predicted"/>
<evidence type="ECO:0000256" key="1">
    <source>
        <dbReference type="SAM" id="MobiDB-lite"/>
    </source>
</evidence>
<feature type="region of interest" description="Disordered" evidence="1">
    <location>
        <begin position="1"/>
        <end position="29"/>
    </location>
</feature>
<dbReference type="Proteomes" id="UP000761534">
    <property type="component" value="Unassembled WGS sequence"/>
</dbReference>
<evidence type="ECO:0000259" key="2">
    <source>
        <dbReference type="Pfam" id="PF18268"/>
    </source>
</evidence>
<dbReference type="AlphaFoldDB" id="A0A642V173"/>
<dbReference type="OrthoDB" id="18412at2759"/>
<dbReference type="VEuPathDB" id="FungiDB:TRICI_004374"/>
<dbReference type="Gene3D" id="1.20.1440.260">
    <property type="match status" value="1"/>
</dbReference>
<protein>
    <recommendedName>
        <fullName evidence="2">Hit1 C-terminal domain-containing protein</fullName>
    </recommendedName>
</protein>
<feature type="domain" description="Hit1 C-terminal" evidence="2">
    <location>
        <begin position="40"/>
        <end position="103"/>
    </location>
</feature>
<comment type="caution">
    <text evidence="3">The sequence shown here is derived from an EMBL/GenBank/DDBJ whole genome shotgun (WGS) entry which is preliminary data.</text>
</comment>
<dbReference type="InterPro" id="IPR040722">
    <property type="entry name" value="Hit1_C"/>
</dbReference>
<evidence type="ECO:0000313" key="3">
    <source>
        <dbReference type="EMBL" id="KAA8909725.1"/>
    </source>
</evidence>
<evidence type="ECO:0000313" key="4">
    <source>
        <dbReference type="Proteomes" id="UP000761534"/>
    </source>
</evidence>
<name>A0A642V173_9ASCO</name>
<feature type="compositionally biased region" description="Polar residues" evidence="1">
    <location>
        <begin position="1"/>
        <end position="20"/>
    </location>
</feature>
<reference evidence="3" key="1">
    <citation type="journal article" date="2019" name="G3 (Bethesda)">
        <title>Genome Assemblies of Two Rare Opportunistic Yeast Pathogens: Diutina rugosa (syn. Candida rugosa) and Trichomonascus ciferrii (syn. Candida ciferrii).</title>
        <authorList>
            <person name="Mixao V."/>
            <person name="Saus E."/>
            <person name="Hansen A.P."/>
            <person name="Lass-Florl C."/>
            <person name="Gabaldon T."/>
        </authorList>
    </citation>
    <scope>NUCLEOTIDE SEQUENCE</scope>
    <source>
        <strain evidence="3">CBS 4856</strain>
    </source>
</reference>
<gene>
    <name evidence="3" type="ORF">TRICI_004374</name>
</gene>
<sequence length="111" mass="12403">MSPAKQKSSSSENKYPSNDTKPAIQKPAGDSPFVKLLEDDVIKHQLQYSSLRLHLGTVARLLRDPEFAGEATIEGRRTIALKKLRNLRIGGNEENELVEEFVSRVIQLSSN</sequence>
<accession>A0A642V173</accession>
<organism evidence="3 4">
    <name type="scientific">Trichomonascus ciferrii</name>
    <dbReference type="NCBI Taxonomy" id="44093"/>
    <lineage>
        <taxon>Eukaryota</taxon>
        <taxon>Fungi</taxon>
        <taxon>Dikarya</taxon>
        <taxon>Ascomycota</taxon>
        <taxon>Saccharomycotina</taxon>
        <taxon>Dipodascomycetes</taxon>
        <taxon>Dipodascales</taxon>
        <taxon>Trichomonascaceae</taxon>
        <taxon>Trichomonascus</taxon>
        <taxon>Trichomonascus ciferrii complex</taxon>
    </lineage>
</organism>
<dbReference type="EMBL" id="SWFS01000334">
    <property type="protein sequence ID" value="KAA8909725.1"/>
    <property type="molecule type" value="Genomic_DNA"/>
</dbReference>
<keyword evidence="4" id="KW-1185">Reference proteome</keyword>